<sequence length="212" mass="23628">MHKILITVFLLAVNTASAQIRWHLNSEKDGMKIYTSTVPDSKIKAVKVECVFHATLSQLATVLLDVNTAAEWLYHTKSASLVKQVSPSEIYYYSEISLPWPAQNRDFVAHLTITQNPVTKVMTIDGPSVPGYVPVKSGIVRVNNSKGYWVIAPLANNQIRVEYSLHVDPGGALPAWLVNMFATEGPFKMFKNLRSQLESPAYKNAQLPFIVN</sequence>
<dbReference type="PIRSF" id="PIRSF039033">
    <property type="entry name" value="START_dom"/>
    <property type="match status" value="1"/>
</dbReference>
<dbReference type="AlphaFoldDB" id="A0A6N8JDS7"/>
<dbReference type="EMBL" id="WRXO01000007">
    <property type="protein sequence ID" value="MVT43383.1"/>
    <property type="molecule type" value="Genomic_DNA"/>
</dbReference>
<evidence type="ECO:0000313" key="3">
    <source>
        <dbReference type="EMBL" id="MVT43383.1"/>
    </source>
</evidence>
<dbReference type="PANTHER" id="PTHR19308:SF14">
    <property type="entry name" value="START DOMAIN-CONTAINING PROTEIN"/>
    <property type="match status" value="1"/>
</dbReference>
<reference evidence="3 4" key="1">
    <citation type="submission" date="2019-12" db="EMBL/GenBank/DDBJ databases">
        <title>The draft genomic sequence of strain Chitinophaga oryziterrae JCM 16595.</title>
        <authorList>
            <person name="Zhang X."/>
        </authorList>
    </citation>
    <scope>NUCLEOTIDE SEQUENCE [LARGE SCALE GENOMIC DNA]</scope>
    <source>
        <strain evidence="3 4">JCM 16595</strain>
    </source>
</reference>
<evidence type="ECO:0000313" key="4">
    <source>
        <dbReference type="Proteomes" id="UP000468388"/>
    </source>
</evidence>
<organism evidence="3 4">
    <name type="scientific">Chitinophaga oryziterrae</name>
    <dbReference type="NCBI Taxonomy" id="1031224"/>
    <lineage>
        <taxon>Bacteria</taxon>
        <taxon>Pseudomonadati</taxon>
        <taxon>Bacteroidota</taxon>
        <taxon>Chitinophagia</taxon>
        <taxon>Chitinophagales</taxon>
        <taxon>Chitinophagaceae</taxon>
        <taxon>Chitinophaga</taxon>
    </lineage>
</organism>
<feature type="domain" description="START" evidence="2">
    <location>
        <begin position="22"/>
        <end position="202"/>
    </location>
</feature>
<gene>
    <name evidence="3" type="ORF">GO495_22485</name>
</gene>
<proteinExistence type="predicted"/>
<evidence type="ECO:0000259" key="2">
    <source>
        <dbReference type="PROSITE" id="PS50848"/>
    </source>
</evidence>
<dbReference type="CDD" id="cd08876">
    <property type="entry name" value="START_1"/>
    <property type="match status" value="1"/>
</dbReference>
<keyword evidence="1" id="KW-0732">Signal</keyword>
<dbReference type="Gene3D" id="3.30.530.20">
    <property type="match status" value="1"/>
</dbReference>
<feature type="chain" id="PRO_5026824139" evidence="1">
    <location>
        <begin position="19"/>
        <end position="212"/>
    </location>
</feature>
<dbReference type="SUPFAM" id="SSF55961">
    <property type="entry name" value="Bet v1-like"/>
    <property type="match status" value="1"/>
</dbReference>
<dbReference type="InterPro" id="IPR028347">
    <property type="entry name" value="START_dom_prot"/>
</dbReference>
<dbReference type="InterPro" id="IPR051213">
    <property type="entry name" value="START_lipid_transfer"/>
</dbReference>
<evidence type="ECO:0000256" key="1">
    <source>
        <dbReference type="SAM" id="SignalP"/>
    </source>
</evidence>
<accession>A0A6N8JDS7</accession>
<dbReference type="InterPro" id="IPR023393">
    <property type="entry name" value="START-like_dom_sf"/>
</dbReference>
<dbReference type="Proteomes" id="UP000468388">
    <property type="component" value="Unassembled WGS sequence"/>
</dbReference>
<dbReference type="SMART" id="SM00234">
    <property type="entry name" value="START"/>
    <property type="match status" value="1"/>
</dbReference>
<protein>
    <submittedName>
        <fullName evidence="3">Lipid-binding protein</fullName>
    </submittedName>
</protein>
<dbReference type="GO" id="GO:0008289">
    <property type="term" value="F:lipid binding"/>
    <property type="evidence" value="ECO:0007669"/>
    <property type="project" value="InterPro"/>
</dbReference>
<feature type="signal peptide" evidence="1">
    <location>
        <begin position="1"/>
        <end position="18"/>
    </location>
</feature>
<comment type="caution">
    <text evidence="3">The sequence shown here is derived from an EMBL/GenBank/DDBJ whole genome shotgun (WGS) entry which is preliminary data.</text>
</comment>
<dbReference type="GO" id="GO:0005737">
    <property type="term" value="C:cytoplasm"/>
    <property type="evidence" value="ECO:0007669"/>
    <property type="project" value="UniProtKB-ARBA"/>
</dbReference>
<dbReference type="PROSITE" id="PS50848">
    <property type="entry name" value="START"/>
    <property type="match status" value="1"/>
</dbReference>
<dbReference type="Pfam" id="PF01852">
    <property type="entry name" value="START"/>
    <property type="match status" value="1"/>
</dbReference>
<name>A0A6N8JDS7_9BACT</name>
<keyword evidence="4" id="KW-1185">Reference proteome</keyword>
<dbReference type="OrthoDB" id="5734556at2"/>
<dbReference type="PANTHER" id="PTHR19308">
    <property type="entry name" value="PHOSPHATIDYLCHOLINE TRANSFER PROTEIN"/>
    <property type="match status" value="1"/>
</dbReference>
<dbReference type="RefSeq" id="WP_157301993.1">
    <property type="nucleotide sequence ID" value="NZ_BAAAZB010000015.1"/>
</dbReference>
<dbReference type="InterPro" id="IPR002913">
    <property type="entry name" value="START_lipid-bd_dom"/>
</dbReference>